<dbReference type="Proteomes" id="UP000250235">
    <property type="component" value="Unassembled WGS sequence"/>
</dbReference>
<name>A0A2Z7DFT7_9LAMI</name>
<evidence type="ECO:0000313" key="1">
    <source>
        <dbReference type="EMBL" id="KZV58795.1"/>
    </source>
</evidence>
<sequence>MKQKRNWLMGFDIGGLKPLEIKVNLMGSVVEVILITGFNCQFLFWETIQVLQEEDADIANACLCSKKIQYPTQNRLNRFSR</sequence>
<evidence type="ECO:0000313" key="2">
    <source>
        <dbReference type="Proteomes" id="UP000250235"/>
    </source>
</evidence>
<proteinExistence type="predicted"/>
<dbReference type="EMBL" id="KQ986333">
    <property type="protein sequence ID" value="KZV58795.1"/>
    <property type="molecule type" value="Genomic_DNA"/>
</dbReference>
<keyword evidence="2" id="KW-1185">Reference proteome</keyword>
<organism evidence="1 2">
    <name type="scientific">Dorcoceras hygrometricum</name>
    <dbReference type="NCBI Taxonomy" id="472368"/>
    <lineage>
        <taxon>Eukaryota</taxon>
        <taxon>Viridiplantae</taxon>
        <taxon>Streptophyta</taxon>
        <taxon>Embryophyta</taxon>
        <taxon>Tracheophyta</taxon>
        <taxon>Spermatophyta</taxon>
        <taxon>Magnoliopsida</taxon>
        <taxon>eudicotyledons</taxon>
        <taxon>Gunneridae</taxon>
        <taxon>Pentapetalae</taxon>
        <taxon>asterids</taxon>
        <taxon>lamiids</taxon>
        <taxon>Lamiales</taxon>
        <taxon>Gesneriaceae</taxon>
        <taxon>Didymocarpoideae</taxon>
        <taxon>Trichosporeae</taxon>
        <taxon>Loxocarpinae</taxon>
        <taxon>Dorcoceras</taxon>
    </lineage>
</organism>
<gene>
    <name evidence="1" type="ORF">F511_18632</name>
</gene>
<dbReference type="OrthoDB" id="906220at2759"/>
<protein>
    <submittedName>
        <fullName evidence="1">Uncharacterized protein</fullName>
    </submittedName>
</protein>
<dbReference type="AlphaFoldDB" id="A0A2Z7DFT7"/>
<accession>A0A2Z7DFT7</accession>
<reference evidence="1 2" key="1">
    <citation type="journal article" date="2015" name="Proc. Natl. Acad. Sci. U.S.A.">
        <title>The resurrection genome of Boea hygrometrica: A blueprint for survival of dehydration.</title>
        <authorList>
            <person name="Xiao L."/>
            <person name="Yang G."/>
            <person name="Zhang L."/>
            <person name="Yang X."/>
            <person name="Zhao S."/>
            <person name="Ji Z."/>
            <person name="Zhou Q."/>
            <person name="Hu M."/>
            <person name="Wang Y."/>
            <person name="Chen M."/>
            <person name="Xu Y."/>
            <person name="Jin H."/>
            <person name="Xiao X."/>
            <person name="Hu G."/>
            <person name="Bao F."/>
            <person name="Hu Y."/>
            <person name="Wan P."/>
            <person name="Li L."/>
            <person name="Deng X."/>
            <person name="Kuang T."/>
            <person name="Xiang C."/>
            <person name="Zhu J.K."/>
            <person name="Oliver M.J."/>
            <person name="He Y."/>
        </authorList>
    </citation>
    <scope>NUCLEOTIDE SEQUENCE [LARGE SCALE GENOMIC DNA]</scope>
    <source>
        <strain evidence="2">cv. XS01</strain>
    </source>
</reference>